<dbReference type="EMBL" id="WHPF01000015">
    <property type="protein sequence ID" value="NNV57437.1"/>
    <property type="molecule type" value="Genomic_DNA"/>
</dbReference>
<organism evidence="2 3">
    <name type="scientific">Limnovirga soli</name>
    <dbReference type="NCBI Taxonomy" id="2656915"/>
    <lineage>
        <taxon>Bacteria</taxon>
        <taxon>Pseudomonadati</taxon>
        <taxon>Bacteroidota</taxon>
        <taxon>Chitinophagia</taxon>
        <taxon>Chitinophagales</taxon>
        <taxon>Chitinophagaceae</taxon>
        <taxon>Limnovirga</taxon>
    </lineage>
</organism>
<dbReference type="InterPro" id="IPR017946">
    <property type="entry name" value="PLC-like_Pdiesterase_TIM-brl"/>
</dbReference>
<evidence type="ECO:0000313" key="3">
    <source>
        <dbReference type="Proteomes" id="UP000598971"/>
    </source>
</evidence>
<dbReference type="Pfam" id="PF03009">
    <property type="entry name" value="GDPD"/>
    <property type="match status" value="1"/>
</dbReference>
<reference evidence="2" key="1">
    <citation type="submission" date="2019-10" db="EMBL/GenBank/DDBJ databases">
        <title>Draft genome sequence of Panacibacter sp. KCS-6.</title>
        <authorList>
            <person name="Yim K.J."/>
        </authorList>
    </citation>
    <scope>NUCLEOTIDE SEQUENCE</scope>
    <source>
        <strain evidence="2">KCS-6</strain>
    </source>
</reference>
<dbReference type="RefSeq" id="WP_171609383.1">
    <property type="nucleotide sequence ID" value="NZ_WHPF01000015.1"/>
</dbReference>
<dbReference type="Proteomes" id="UP000598971">
    <property type="component" value="Unassembled WGS sequence"/>
</dbReference>
<dbReference type="GO" id="GO:0006629">
    <property type="term" value="P:lipid metabolic process"/>
    <property type="evidence" value="ECO:0007669"/>
    <property type="project" value="InterPro"/>
</dbReference>
<dbReference type="PANTHER" id="PTHR46211">
    <property type="entry name" value="GLYCEROPHOSPHORYL DIESTER PHOSPHODIESTERASE"/>
    <property type="match status" value="1"/>
</dbReference>
<proteinExistence type="predicted"/>
<accession>A0A8J8JSW6</accession>
<dbReference type="CDD" id="cd08567">
    <property type="entry name" value="GDPD_SpGDE_like"/>
    <property type="match status" value="1"/>
</dbReference>
<sequence length="303" mass="33903">MKNLVAFCAIITIMSCHSHINPSYTALSGSFDKEGHRGCRGLMPENTIAAYLHAIDLGVTTIEMDAIISADGAVVMSHEPFFNHEITTKPDGSFVSQAEEKSLNLYKMNYAEIKTFDVGLKPHPRFPQQQKLAAIKPLLTAVIDSVEAYTTSTGKSPVQYNIETKCLPETDDIFHPKPAVFVEKIMTIVLEKHIESRVIIQSFDIRSLQYLHQHYPTIKTTLLIEDTDTKSFALQLKDLGFIPTIYSPAYQLVTPLLVKQCHDTGIQIIPWTVNDATEIARLRNIGVDGIISDYPNLFNQPLK</sequence>
<dbReference type="PROSITE" id="PS51704">
    <property type="entry name" value="GP_PDE"/>
    <property type="match status" value="1"/>
</dbReference>
<dbReference type="SUPFAM" id="SSF51695">
    <property type="entry name" value="PLC-like phosphodiesterases"/>
    <property type="match status" value="1"/>
</dbReference>
<dbReference type="InterPro" id="IPR030395">
    <property type="entry name" value="GP_PDE_dom"/>
</dbReference>
<evidence type="ECO:0000313" key="2">
    <source>
        <dbReference type="EMBL" id="NNV57437.1"/>
    </source>
</evidence>
<dbReference type="PROSITE" id="PS51257">
    <property type="entry name" value="PROKAR_LIPOPROTEIN"/>
    <property type="match status" value="1"/>
</dbReference>
<dbReference type="PANTHER" id="PTHR46211:SF14">
    <property type="entry name" value="GLYCEROPHOSPHODIESTER PHOSPHODIESTERASE"/>
    <property type="match status" value="1"/>
</dbReference>
<dbReference type="Gene3D" id="3.20.20.190">
    <property type="entry name" value="Phosphatidylinositol (PI) phosphodiesterase"/>
    <property type="match status" value="1"/>
</dbReference>
<comment type="caution">
    <text evidence="2">The sequence shown here is derived from an EMBL/GenBank/DDBJ whole genome shotgun (WGS) entry which is preliminary data.</text>
</comment>
<evidence type="ECO:0000259" key="1">
    <source>
        <dbReference type="PROSITE" id="PS51704"/>
    </source>
</evidence>
<name>A0A8J8JSW6_9BACT</name>
<protein>
    <submittedName>
        <fullName evidence="2">Glycerophosphodiester phosphodiesterase</fullName>
    </submittedName>
</protein>
<dbReference type="GO" id="GO:0008081">
    <property type="term" value="F:phosphoric diester hydrolase activity"/>
    <property type="evidence" value="ECO:0007669"/>
    <property type="project" value="InterPro"/>
</dbReference>
<keyword evidence="3" id="KW-1185">Reference proteome</keyword>
<gene>
    <name evidence="2" type="ORF">GD597_18335</name>
</gene>
<feature type="domain" description="GP-PDE" evidence="1">
    <location>
        <begin position="31"/>
        <end position="302"/>
    </location>
</feature>
<dbReference type="AlphaFoldDB" id="A0A8J8JSW6"/>